<name>A0A9X9A2U2_BACCE</name>
<proteinExistence type="predicted"/>
<dbReference type="Gene3D" id="3.40.190.10">
    <property type="entry name" value="Periplasmic binding protein-like II"/>
    <property type="match status" value="1"/>
</dbReference>
<evidence type="ECO:0000313" key="2">
    <source>
        <dbReference type="EMBL" id="TKI90359.1"/>
    </source>
</evidence>
<protein>
    <submittedName>
        <fullName evidence="2">Glycine/betaine ABC transporter permease</fullName>
    </submittedName>
</protein>
<dbReference type="InterPro" id="IPR007210">
    <property type="entry name" value="ABC_Gly_betaine_transp_sub-bd"/>
</dbReference>
<dbReference type="EMBL" id="SZOH01003467">
    <property type="protein sequence ID" value="TKI90359.1"/>
    <property type="molecule type" value="Genomic_DNA"/>
</dbReference>
<feature type="non-terminal residue" evidence="2">
    <location>
        <position position="1"/>
    </location>
</feature>
<dbReference type="Proteomes" id="UP000308444">
    <property type="component" value="Unassembled WGS sequence"/>
</dbReference>
<sequence length="94" mass="10864">DVNVIDAYSTDSELEQYGLKVLKDDKGLFPPYQGAPLLRKETLQKYPELEKVLNKLSGKITDEEMRKMNYEVNVNGKSSEEVAKQFLQKEKLLR</sequence>
<evidence type="ECO:0000313" key="3">
    <source>
        <dbReference type="Proteomes" id="UP000308444"/>
    </source>
</evidence>
<dbReference type="GO" id="GO:0043190">
    <property type="term" value="C:ATP-binding cassette (ABC) transporter complex"/>
    <property type="evidence" value="ECO:0007669"/>
    <property type="project" value="InterPro"/>
</dbReference>
<dbReference type="GO" id="GO:0022857">
    <property type="term" value="F:transmembrane transporter activity"/>
    <property type="evidence" value="ECO:0007669"/>
    <property type="project" value="InterPro"/>
</dbReference>
<evidence type="ECO:0000259" key="1">
    <source>
        <dbReference type="Pfam" id="PF04069"/>
    </source>
</evidence>
<organism evidence="2 3">
    <name type="scientific">Bacillus cereus</name>
    <dbReference type="NCBI Taxonomy" id="1396"/>
    <lineage>
        <taxon>Bacteria</taxon>
        <taxon>Bacillati</taxon>
        <taxon>Bacillota</taxon>
        <taxon>Bacilli</taxon>
        <taxon>Bacillales</taxon>
        <taxon>Bacillaceae</taxon>
        <taxon>Bacillus</taxon>
        <taxon>Bacillus cereus group</taxon>
    </lineage>
</organism>
<dbReference type="AlphaFoldDB" id="A0A9X9A2U2"/>
<gene>
    <name evidence="2" type="ORF">FC695_34480</name>
</gene>
<reference evidence="2 3" key="1">
    <citation type="journal article" date="2019" name="Environ. Microbiol.">
        <title>An active ?-lactamase is a part of an orchestrated cell wall stress resistance network of Bacillus subtilis and related rhizosphere species.</title>
        <authorList>
            <person name="Bucher T."/>
            <person name="Keren-Paz A."/>
            <person name="Hausser J."/>
            <person name="Olender T."/>
            <person name="Cytryn E."/>
            <person name="Kolodkin-Gal I."/>
        </authorList>
    </citation>
    <scope>NUCLEOTIDE SEQUENCE [LARGE SCALE GENOMIC DNA]</scope>
    <source>
        <strain evidence="2 3">I32</strain>
    </source>
</reference>
<dbReference type="Pfam" id="PF04069">
    <property type="entry name" value="OpuAC"/>
    <property type="match status" value="1"/>
</dbReference>
<accession>A0A9X9A2U2</accession>
<dbReference type="SUPFAM" id="SSF53850">
    <property type="entry name" value="Periplasmic binding protein-like II"/>
    <property type="match status" value="1"/>
</dbReference>
<feature type="domain" description="ABC-type glycine betaine transport system substrate-binding" evidence="1">
    <location>
        <begin position="1"/>
        <end position="89"/>
    </location>
</feature>
<comment type="caution">
    <text evidence="2">The sequence shown here is derived from an EMBL/GenBank/DDBJ whole genome shotgun (WGS) entry which is preliminary data.</text>
</comment>